<evidence type="ECO:0000256" key="7">
    <source>
        <dbReference type="ARBA" id="ARBA00023137"/>
    </source>
</evidence>
<dbReference type="AlphaFoldDB" id="A0A3P7LVE3"/>
<keyword evidence="3" id="KW-0808">Transferase</keyword>
<dbReference type="GO" id="GO:0004715">
    <property type="term" value="F:non-membrane spanning protein tyrosine kinase activity"/>
    <property type="evidence" value="ECO:0007669"/>
    <property type="project" value="UniProtKB-EC"/>
</dbReference>
<keyword evidence="2" id="KW-0728">SH3 domain</keyword>
<evidence type="ECO:0000256" key="8">
    <source>
        <dbReference type="SAM" id="MobiDB-lite"/>
    </source>
</evidence>
<evidence type="ECO:0000313" key="10">
    <source>
        <dbReference type="EMBL" id="VDN15567.1"/>
    </source>
</evidence>
<feature type="region of interest" description="Disordered" evidence="8">
    <location>
        <begin position="36"/>
        <end position="57"/>
    </location>
</feature>
<evidence type="ECO:0000256" key="2">
    <source>
        <dbReference type="ARBA" id="ARBA00022443"/>
    </source>
</evidence>
<feature type="compositionally biased region" description="Low complexity" evidence="8">
    <location>
        <begin position="103"/>
        <end position="112"/>
    </location>
</feature>
<dbReference type="GO" id="GO:0005524">
    <property type="term" value="F:ATP binding"/>
    <property type="evidence" value="ECO:0007669"/>
    <property type="project" value="UniProtKB-KW"/>
</dbReference>
<dbReference type="EMBL" id="UYRU01062932">
    <property type="protein sequence ID" value="VDN15567.1"/>
    <property type="molecule type" value="Genomic_DNA"/>
</dbReference>
<accession>A0A3P7LVE3</accession>
<dbReference type="Gene3D" id="1.10.150.50">
    <property type="entry name" value="Transcription Factor, Ets-1"/>
    <property type="match status" value="1"/>
</dbReference>
<dbReference type="InterPro" id="IPR013761">
    <property type="entry name" value="SAM/pointed_sf"/>
</dbReference>
<keyword evidence="7" id="KW-0829">Tyrosine-protein kinase</keyword>
<reference evidence="10 11" key="1">
    <citation type="submission" date="2018-11" db="EMBL/GenBank/DDBJ databases">
        <authorList>
            <consortium name="Pathogen Informatics"/>
        </authorList>
    </citation>
    <scope>NUCLEOTIDE SEQUENCE [LARGE SCALE GENOMIC DNA]</scope>
</reference>
<evidence type="ECO:0000256" key="1">
    <source>
        <dbReference type="ARBA" id="ARBA00011903"/>
    </source>
</evidence>
<keyword evidence="4" id="KW-0547">Nucleotide-binding</keyword>
<protein>
    <recommendedName>
        <fullName evidence="1">non-specific protein-tyrosine kinase</fullName>
        <ecNumber evidence="1">2.7.10.2</ecNumber>
    </recommendedName>
</protein>
<dbReference type="OrthoDB" id="4062651at2759"/>
<evidence type="ECO:0000259" key="9">
    <source>
        <dbReference type="Pfam" id="PF22931"/>
    </source>
</evidence>
<evidence type="ECO:0000256" key="4">
    <source>
        <dbReference type="ARBA" id="ARBA00022741"/>
    </source>
</evidence>
<keyword evidence="5" id="KW-0418">Kinase</keyword>
<dbReference type="Proteomes" id="UP000281553">
    <property type="component" value="Unassembled WGS sequence"/>
</dbReference>
<sequence length="225" mass="25227">MLIGMLSRSPVHAPCSLASTASLHCFDPNSSFLGDRETTTLQRSPLTPGRFREDSSSLYRTASSSVLSRSPSLSVSSACLGPASPRRGYLVPNTELDACWRGSSSSRQSMPSPDWQGQNNRQSTNGHPDFGPDLYSFLKEAQLDHYYSVFSKHLKIRTVQQIKYVTDADLDELGMSKPEQRRLKRYFEKECPQTAMGKLKKLLETLSTLKSYEAAFTFPHFEVFV</sequence>
<evidence type="ECO:0000256" key="5">
    <source>
        <dbReference type="ARBA" id="ARBA00022777"/>
    </source>
</evidence>
<feature type="domain" description="ACK/TNK-like SAM" evidence="9">
    <location>
        <begin position="134"/>
        <end position="189"/>
    </location>
</feature>
<feature type="compositionally biased region" description="Polar residues" evidence="8">
    <location>
        <begin position="115"/>
        <end position="126"/>
    </location>
</feature>
<dbReference type="InterPro" id="IPR049587">
    <property type="entry name" value="TNK-like_SAM"/>
</dbReference>
<dbReference type="InterPro" id="IPR055175">
    <property type="entry name" value="ACK/TNK-like_SAM"/>
</dbReference>
<keyword evidence="11" id="KW-1185">Reference proteome</keyword>
<dbReference type="CDD" id="cd09539">
    <property type="entry name" value="SAM_TNK-like"/>
    <property type="match status" value="1"/>
</dbReference>
<organism evidence="10 11">
    <name type="scientific">Dibothriocephalus latus</name>
    <name type="common">Fish tapeworm</name>
    <name type="synonym">Diphyllobothrium latum</name>
    <dbReference type="NCBI Taxonomy" id="60516"/>
    <lineage>
        <taxon>Eukaryota</taxon>
        <taxon>Metazoa</taxon>
        <taxon>Spiralia</taxon>
        <taxon>Lophotrochozoa</taxon>
        <taxon>Platyhelminthes</taxon>
        <taxon>Cestoda</taxon>
        <taxon>Eucestoda</taxon>
        <taxon>Diphyllobothriidea</taxon>
        <taxon>Diphyllobothriidae</taxon>
        <taxon>Dibothriocephalus</taxon>
    </lineage>
</organism>
<dbReference type="SUPFAM" id="SSF47769">
    <property type="entry name" value="SAM/Pointed domain"/>
    <property type="match status" value="1"/>
</dbReference>
<feature type="region of interest" description="Disordered" evidence="8">
    <location>
        <begin position="101"/>
        <end position="128"/>
    </location>
</feature>
<gene>
    <name evidence="10" type="ORF">DILT_LOCUS11398</name>
</gene>
<dbReference type="Pfam" id="PF22931">
    <property type="entry name" value="SAM_TNK"/>
    <property type="match status" value="1"/>
</dbReference>
<evidence type="ECO:0000256" key="6">
    <source>
        <dbReference type="ARBA" id="ARBA00022840"/>
    </source>
</evidence>
<dbReference type="EC" id="2.7.10.2" evidence="1"/>
<keyword evidence="6" id="KW-0067">ATP-binding</keyword>
<evidence type="ECO:0000313" key="11">
    <source>
        <dbReference type="Proteomes" id="UP000281553"/>
    </source>
</evidence>
<proteinExistence type="predicted"/>
<evidence type="ECO:0000256" key="3">
    <source>
        <dbReference type="ARBA" id="ARBA00022679"/>
    </source>
</evidence>
<name>A0A3P7LVE3_DIBLA</name>